<keyword evidence="5 8" id="KW-0812">Transmembrane</keyword>
<evidence type="ECO:0000256" key="6">
    <source>
        <dbReference type="ARBA" id="ARBA00022989"/>
    </source>
</evidence>
<feature type="transmembrane region" description="Helical" evidence="8">
    <location>
        <begin position="46"/>
        <end position="65"/>
    </location>
</feature>
<dbReference type="PANTHER" id="PTHR34975">
    <property type="entry name" value="SPORE GERMINATION PROTEIN A2"/>
    <property type="match status" value="1"/>
</dbReference>
<feature type="transmembrane region" description="Helical" evidence="8">
    <location>
        <begin position="94"/>
        <end position="112"/>
    </location>
</feature>
<keyword evidence="3" id="KW-0813">Transport</keyword>
<feature type="transmembrane region" description="Helical" evidence="8">
    <location>
        <begin position="221"/>
        <end position="244"/>
    </location>
</feature>
<dbReference type="AlphaFoldDB" id="A0A9C7L9T6"/>
<evidence type="ECO:0000256" key="8">
    <source>
        <dbReference type="SAM" id="Phobius"/>
    </source>
</evidence>
<evidence type="ECO:0000313" key="10">
    <source>
        <dbReference type="Proteomes" id="UP000789845"/>
    </source>
</evidence>
<evidence type="ECO:0000256" key="3">
    <source>
        <dbReference type="ARBA" id="ARBA00022448"/>
    </source>
</evidence>
<accession>A0A9C7L9T6</accession>
<feature type="transmembrane region" description="Helical" evidence="8">
    <location>
        <begin position="273"/>
        <end position="295"/>
    </location>
</feature>
<comment type="similarity">
    <text evidence="2">Belongs to the amino acid-polyamine-organocation (APC) superfamily. Spore germination protein (SGP) (TC 2.A.3.9) family.</text>
</comment>
<evidence type="ECO:0000256" key="7">
    <source>
        <dbReference type="ARBA" id="ARBA00023136"/>
    </source>
</evidence>
<dbReference type="EMBL" id="CAKJTG010000004">
    <property type="protein sequence ID" value="CAG9607203.1"/>
    <property type="molecule type" value="Genomic_DNA"/>
</dbReference>
<sequence length="370" mass="43161">MDIQYQPKPQLLLSTFLVFFIIHDIQVGVGIQGFQRIIFLEAKQDAWISVILSGILTHMIVFIMIKTLQYYGSSDIYGIHHDIYGKWIGRMMNCLYIFYCLVTSLVILKNYIEVIQTWMFPQVPTWFLSISLLLLVVYGVTGGIRVIVGVSFFNIVLSMWMLGLIGYPIRYSDYTHFLPILESNIPAILKGTFKMTFTVIGFEILYVIYPHLKEKNKVQKFAHLAIAITTILYLLLMLLAIAYFSSGQLEKSIWVTLSLFKIVKLPFIERMEYIAIAFWMLIIIPNIMLYLWAAVRGMNRTFNINESNFIWIFSLILFISSLFLNTRMKINTFNDKFALAAFYLVYCYPIILFVFVLIKKKIKGFKEKQI</sequence>
<comment type="caution">
    <text evidence="9">The sequence shown here is derived from an EMBL/GenBank/DDBJ whole genome shotgun (WGS) entry which is preliminary data.</text>
</comment>
<dbReference type="Proteomes" id="UP000789845">
    <property type="component" value="Unassembled WGS sequence"/>
</dbReference>
<dbReference type="NCBIfam" id="TIGR00912">
    <property type="entry name" value="2A0309"/>
    <property type="match status" value="1"/>
</dbReference>
<dbReference type="InterPro" id="IPR004761">
    <property type="entry name" value="Spore_GerAB"/>
</dbReference>
<keyword evidence="10" id="KW-1185">Reference proteome</keyword>
<dbReference type="Gene3D" id="1.20.1740.10">
    <property type="entry name" value="Amino acid/polyamine transporter I"/>
    <property type="match status" value="1"/>
</dbReference>
<dbReference type="RefSeq" id="WP_230495473.1">
    <property type="nucleotide sequence ID" value="NZ_CAKJTG010000004.1"/>
</dbReference>
<evidence type="ECO:0000313" key="9">
    <source>
        <dbReference type="EMBL" id="CAG9607203.1"/>
    </source>
</evidence>
<evidence type="ECO:0000256" key="5">
    <source>
        <dbReference type="ARBA" id="ARBA00022692"/>
    </source>
</evidence>
<feature type="transmembrane region" description="Helical" evidence="8">
    <location>
        <begin position="187"/>
        <end position="209"/>
    </location>
</feature>
<dbReference type="Pfam" id="PF03845">
    <property type="entry name" value="Spore_permease"/>
    <property type="match status" value="1"/>
</dbReference>
<comment type="subcellular location">
    <subcellularLocation>
        <location evidence="1">Membrane</location>
        <topology evidence="1">Multi-pass membrane protein</topology>
    </subcellularLocation>
</comment>
<keyword evidence="6 8" id="KW-1133">Transmembrane helix</keyword>
<feature type="transmembrane region" description="Helical" evidence="8">
    <location>
        <begin position="307"/>
        <end position="325"/>
    </location>
</feature>
<dbReference type="GO" id="GO:0009847">
    <property type="term" value="P:spore germination"/>
    <property type="evidence" value="ECO:0007669"/>
    <property type="project" value="InterPro"/>
</dbReference>
<evidence type="ECO:0000256" key="4">
    <source>
        <dbReference type="ARBA" id="ARBA00022544"/>
    </source>
</evidence>
<evidence type="ECO:0000256" key="2">
    <source>
        <dbReference type="ARBA" id="ARBA00007998"/>
    </source>
</evidence>
<keyword evidence="7 8" id="KW-0472">Membrane</keyword>
<name>A0A9C7L9T6_9BACI</name>
<feature type="transmembrane region" description="Helical" evidence="8">
    <location>
        <begin position="12"/>
        <end position="34"/>
    </location>
</feature>
<organism evidence="9 10">
    <name type="scientific">Pseudoneobacillus rhizosphaerae</name>
    <dbReference type="NCBI Taxonomy" id="2880968"/>
    <lineage>
        <taxon>Bacteria</taxon>
        <taxon>Bacillati</taxon>
        <taxon>Bacillota</taxon>
        <taxon>Bacilli</taxon>
        <taxon>Bacillales</taxon>
        <taxon>Bacillaceae</taxon>
        <taxon>Pseudoneobacillus</taxon>
    </lineage>
</organism>
<dbReference type="GO" id="GO:0016020">
    <property type="term" value="C:membrane"/>
    <property type="evidence" value="ECO:0007669"/>
    <property type="project" value="UniProtKB-SubCell"/>
</dbReference>
<gene>
    <name evidence="9" type="primary">yndE_1</name>
    <name evidence="9" type="ORF">NEOCIP111885_00893</name>
</gene>
<evidence type="ECO:0000256" key="1">
    <source>
        <dbReference type="ARBA" id="ARBA00004141"/>
    </source>
</evidence>
<feature type="transmembrane region" description="Helical" evidence="8">
    <location>
        <begin position="337"/>
        <end position="358"/>
    </location>
</feature>
<protein>
    <submittedName>
        <fullName evidence="9">Spore germination protein YndE</fullName>
    </submittedName>
</protein>
<feature type="transmembrane region" description="Helical" evidence="8">
    <location>
        <begin position="146"/>
        <end position="167"/>
    </location>
</feature>
<reference evidence="9" key="1">
    <citation type="submission" date="2021-10" db="EMBL/GenBank/DDBJ databases">
        <authorList>
            <person name="Criscuolo A."/>
        </authorList>
    </citation>
    <scope>NUCLEOTIDE SEQUENCE</scope>
    <source>
        <strain evidence="9">CIP111885</strain>
    </source>
</reference>
<proteinExistence type="inferred from homology"/>
<feature type="transmembrane region" description="Helical" evidence="8">
    <location>
        <begin position="118"/>
        <end position="139"/>
    </location>
</feature>
<dbReference type="PANTHER" id="PTHR34975:SF2">
    <property type="entry name" value="SPORE GERMINATION PROTEIN A2"/>
    <property type="match status" value="1"/>
</dbReference>
<keyword evidence="4" id="KW-0309">Germination</keyword>